<dbReference type="InterPro" id="IPR038501">
    <property type="entry name" value="Spore_GerAC_C_sf"/>
</dbReference>
<protein>
    <submittedName>
        <fullName evidence="11">Spore gernimation protein GerC</fullName>
    </submittedName>
</protein>
<dbReference type="KEGG" id="pbj:VN24_11695"/>
<dbReference type="Gene3D" id="3.30.300.210">
    <property type="entry name" value="Nutrient germinant receptor protein C, domain 3"/>
    <property type="match status" value="1"/>
</dbReference>
<evidence type="ECO:0000256" key="4">
    <source>
        <dbReference type="ARBA" id="ARBA00022729"/>
    </source>
</evidence>
<feature type="domain" description="Spore germination GerAC-like C-terminal" evidence="9">
    <location>
        <begin position="224"/>
        <end position="387"/>
    </location>
</feature>
<dbReference type="PANTHER" id="PTHR35789:SF1">
    <property type="entry name" value="SPORE GERMINATION PROTEIN B3"/>
    <property type="match status" value="1"/>
</dbReference>
<evidence type="ECO:0000313" key="11">
    <source>
        <dbReference type="EMBL" id="AJY75119.1"/>
    </source>
</evidence>
<dbReference type="AlphaFoldDB" id="A0A0D5NID0"/>
<dbReference type="GO" id="GO:0009847">
    <property type="term" value="P:spore germination"/>
    <property type="evidence" value="ECO:0007669"/>
    <property type="project" value="InterPro"/>
</dbReference>
<keyword evidence="6" id="KW-0564">Palmitate</keyword>
<reference evidence="12" key="2">
    <citation type="submission" date="2015-03" db="EMBL/GenBank/DDBJ databases">
        <title>Genome sequence of Paenibacillus beijingensis strain DSM 24997T.</title>
        <authorList>
            <person name="Kwak Y."/>
            <person name="Shin J.-H."/>
        </authorList>
    </citation>
    <scope>NUCLEOTIDE SEQUENCE [LARGE SCALE GENOMIC DNA]</scope>
    <source>
        <strain evidence="12">DSM 24997</strain>
    </source>
</reference>
<dbReference type="Proteomes" id="UP000032633">
    <property type="component" value="Chromosome"/>
</dbReference>
<dbReference type="EMBL" id="CP011058">
    <property type="protein sequence ID" value="AJY75119.1"/>
    <property type="molecule type" value="Genomic_DNA"/>
</dbReference>
<dbReference type="Pfam" id="PF05504">
    <property type="entry name" value="Spore_GerAC"/>
    <property type="match status" value="1"/>
</dbReference>
<evidence type="ECO:0000256" key="2">
    <source>
        <dbReference type="ARBA" id="ARBA00007886"/>
    </source>
</evidence>
<evidence type="ECO:0000256" key="8">
    <source>
        <dbReference type="SAM" id="SignalP"/>
    </source>
</evidence>
<dbReference type="PATRIC" id="fig|1126833.4.peg.2558"/>
<accession>A0A0D5NID0</accession>
<evidence type="ECO:0000259" key="10">
    <source>
        <dbReference type="Pfam" id="PF25198"/>
    </source>
</evidence>
<keyword evidence="5" id="KW-0472">Membrane</keyword>
<evidence type="ECO:0000256" key="5">
    <source>
        <dbReference type="ARBA" id="ARBA00023136"/>
    </source>
</evidence>
<feature type="domain" description="Spore germination protein N-terminal" evidence="10">
    <location>
        <begin position="23"/>
        <end position="196"/>
    </location>
</feature>
<dbReference type="InterPro" id="IPR057336">
    <property type="entry name" value="GerAC_N"/>
</dbReference>
<keyword evidence="7" id="KW-0449">Lipoprotein</keyword>
<dbReference type="InterPro" id="IPR008844">
    <property type="entry name" value="Spore_GerAC-like"/>
</dbReference>
<dbReference type="RefSeq" id="WP_045670552.1">
    <property type="nucleotide sequence ID" value="NZ_CP011058.1"/>
</dbReference>
<dbReference type="PANTHER" id="PTHR35789">
    <property type="entry name" value="SPORE GERMINATION PROTEIN B3"/>
    <property type="match status" value="1"/>
</dbReference>
<dbReference type="Pfam" id="PF25198">
    <property type="entry name" value="Spore_GerAC_N"/>
    <property type="match status" value="1"/>
</dbReference>
<comment type="similarity">
    <text evidence="2">Belongs to the GerABKC lipoprotein family.</text>
</comment>
<evidence type="ECO:0000259" key="9">
    <source>
        <dbReference type="Pfam" id="PF05504"/>
    </source>
</evidence>
<dbReference type="GO" id="GO:0016020">
    <property type="term" value="C:membrane"/>
    <property type="evidence" value="ECO:0007669"/>
    <property type="project" value="UniProtKB-SubCell"/>
</dbReference>
<organism evidence="11 12">
    <name type="scientific">Paenibacillus beijingensis</name>
    <dbReference type="NCBI Taxonomy" id="1126833"/>
    <lineage>
        <taxon>Bacteria</taxon>
        <taxon>Bacillati</taxon>
        <taxon>Bacillota</taxon>
        <taxon>Bacilli</taxon>
        <taxon>Bacillales</taxon>
        <taxon>Paenibacillaceae</taxon>
        <taxon>Paenibacillus</taxon>
    </lineage>
</organism>
<dbReference type="InterPro" id="IPR046953">
    <property type="entry name" value="Spore_GerAC-like_C"/>
</dbReference>
<comment type="subcellular location">
    <subcellularLocation>
        <location evidence="1">Membrane</location>
        <topology evidence="1">Lipid-anchor</topology>
    </subcellularLocation>
</comment>
<sequence length="399" mass="44496">MKRKFFLSGLAALLLLLTTGCWNRRELNDLAIEVAIGIDKAGKRYRVTSQVVDPSEVAAQKGGGARAPVIMYQATADSPFEARRKMTTLSPRKIYAGHVRTLIVGEELARSGIGKILDYMSRDHEHRPDFYILVAKGTTAENILKVLTPLEKIPANKLYSSLQTSEKAWAPTSSVTLDQLITEIVSKGKDPVLTGLQVIGNPNKGSDTENVEKVDRPARLQLSNLGVFRGDKLLGWLNETESKGYNYITGNVKSTVGHLPCRGGGIIVFEVIRTKSKMKGHVRNGEPRVDVHLDLEANVGEVECKIDLMNPGTFADLEKRSNKRVKSMMEKAIKTAQHKYRSDIFGFGEAIHRADPKYWKQVEDRWDQKFTDLPVNVTVNVKIRRVGSVGEPFLNKQEE</sequence>
<keyword evidence="12" id="KW-1185">Reference proteome</keyword>
<proteinExistence type="inferred from homology"/>
<feature type="signal peptide" evidence="8">
    <location>
        <begin position="1"/>
        <end position="24"/>
    </location>
</feature>
<keyword evidence="3" id="KW-0309">Germination</keyword>
<evidence type="ECO:0000256" key="3">
    <source>
        <dbReference type="ARBA" id="ARBA00022544"/>
    </source>
</evidence>
<dbReference type="NCBIfam" id="TIGR02887">
    <property type="entry name" value="spore_ger_x_C"/>
    <property type="match status" value="1"/>
</dbReference>
<reference evidence="11 12" key="1">
    <citation type="journal article" date="2015" name="J. Biotechnol.">
        <title>Complete genome sequence of Paenibacillus beijingensis 7188(T) (=DSM 24997(T)), a novel rhizobacterium from jujube garden soil.</title>
        <authorList>
            <person name="Kwak Y."/>
            <person name="Shin J.H."/>
        </authorList>
    </citation>
    <scope>NUCLEOTIDE SEQUENCE [LARGE SCALE GENOMIC DNA]</scope>
    <source>
        <strain evidence="11 12">DSM 24997</strain>
    </source>
</reference>
<evidence type="ECO:0000313" key="12">
    <source>
        <dbReference type="Proteomes" id="UP000032633"/>
    </source>
</evidence>
<dbReference type="STRING" id="1126833.VN24_11695"/>
<gene>
    <name evidence="11" type="ORF">VN24_11695</name>
</gene>
<name>A0A0D5NID0_9BACL</name>
<dbReference type="HOGENOM" id="CLU_051140_0_0_9"/>
<evidence type="ECO:0000256" key="7">
    <source>
        <dbReference type="ARBA" id="ARBA00023288"/>
    </source>
</evidence>
<keyword evidence="4 8" id="KW-0732">Signal</keyword>
<feature type="chain" id="PRO_5038900979" evidence="8">
    <location>
        <begin position="25"/>
        <end position="399"/>
    </location>
</feature>
<dbReference type="OrthoDB" id="9816067at2"/>
<evidence type="ECO:0000256" key="1">
    <source>
        <dbReference type="ARBA" id="ARBA00004635"/>
    </source>
</evidence>
<dbReference type="PROSITE" id="PS51257">
    <property type="entry name" value="PROKAR_LIPOPROTEIN"/>
    <property type="match status" value="1"/>
</dbReference>
<evidence type="ECO:0000256" key="6">
    <source>
        <dbReference type="ARBA" id="ARBA00023139"/>
    </source>
</evidence>